<protein>
    <submittedName>
        <fullName evidence="3">Uncharacterized protein</fullName>
    </submittedName>
</protein>
<keyword evidence="1" id="KW-1133">Transmembrane helix</keyword>
<accession>A0A914DZ27</accession>
<dbReference type="Proteomes" id="UP000887540">
    <property type="component" value="Unplaced"/>
</dbReference>
<reference evidence="3" key="1">
    <citation type="submission" date="2022-11" db="UniProtKB">
        <authorList>
            <consortium name="WormBaseParasite"/>
        </authorList>
    </citation>
    <scope>IDENTIFICATION</scope>
</reference>
<keyword evidence="1" id="KW-0472">Membrane</keyword>
<evidence type="ECO:0000313" key="2">
    <source>
        <dbReference type="Proteomes" id="UP000887540"/>
    </source>
</evidence>
<feature type="transmembrane region" description="Helical" evidence="1">
    <location>
        <begin position="25"/>
        <end position="43"/>
    </location>
</feature>
<proteinExistence type="predicted"/>
<keyword evidence="2" id="KW-1185">Reference proteome</keyword>
<evidence type="ECO:0000313" key="3">
    <source>
        <dbReference type="WBParaSite" id="ACRNAN_scaffold4574.g28646.t2"/>
    </source>
</evidence>
<name>A0A914DZ27_9BILA</name>
<sequence length="83" mass="9887">MFPYDFQDDFPSVSEENIQNRKANWVYFLGISMFIVAVVFVTFQRIKKRILEKEVDIENRVIEERPILSKSEIPMSTVYVHSK</sequence>
<organism evidence="2 3">
    <name type="scientific">Acrobeloides nanus</name>
    <dbReference type="NCBI Taxonomy" id="290746"/>
    <lineage>
        <taxon>Eukaryota</taxon>
        <taxon>Metazoa</taxon>
        <taxon>Ecdysozoa</taxon>
        <taxon>Nematoda</taxon>
        <taxon>Chromadorea</taxon>
        <taxon>Rhabditida</taxon>
        <taxon>Tylenchina</taxon>
        <taxon>Cephalobomorpha</taxon>
        <taxon>Cephaloboidea</taxon>
        <taxon>Cephalobidae</taxon>
        <taxon>Acrobeloides</taxon>
    </lineage>
</organism>
<dbReference type="AlphaFoldDB" id="A0A914DZ27"/>
<evidence type="ECO:0000256" key="1">
    <source>
        <dbReference type="SAM" id="Phobius"/>
    </source>
</evidence>
<dbReference type="WBParaSite" id="ACRNAN_scaffold4574.g28646.t2">
    <property type="protein sequence ID" value="ACRNAN_scaffold4574.g28646.t2"/>
    <property type="gene ID" value="ACRNAN_scaffold4574.g28646"/>
</dbReference>
<keyword evidence="1" id="KW-0812">Transmembrane</keyword>